<dbReference type="GO" id="GO:0003677">
    <property type="term" value="F:DNA binding"/>
    <property type="evidence" value="ECO:0007669"/>
    <property type="project" value="UniProtKB-UniRule"/>
</dbReference>
<evidence type="ECO:0000313" key="7">
    <source>
        <dbReference type="EMBL" id="BAE50729.1"/>
    </source>
</evidence>
<dbReference type="Pfam" id="PF22022">
    <property type="entry name" value="Phage_int_M"/>
    <property type="match status" value="1"/>
</dbReference>
<evidence type="ECO:0000256" key="3">
    <source>
        <dbReference type="ARBA" id="ARBA00023125"/>
    </source>
</evidence>
<dbReference type="Pfam" id="PF09003">
    <property type="entry name" value="Arm-DNA-bind_1"/>
    <property type="match status" value="1"/>
</dbReference>
<keyword evidence="2" id="KW-0229">DNA integration</keyword>
<organism evidence="7 8">
    <name type="scientific">Paramagnetospirillum magneticum (strain ATCC 700264 / AMB-1)</name>
    <name type="common">Magnetospirillum magneticum</name>
    <dbReference type="NCBI Taxonomy" id="342108"/>
    <lineage>
        <taxon>Bacteria</taxon>
        <taxon>Pseudomonadati</taxon>
        <taxon>Pseudomonadota</taxon>
        <taxon>Alphaproteobacteria</taxon>
        <taxon>Rhodospirillales</taxon>
        <taxon>Magnetospirillaceae</taxon>
        <taxon>Paramagnetospirillum</taxon>
    </lineage>
</organism>
<dbReference type="EMBL" id="AP007255">
    <property type="protein sequence ID" value="BAE50729.1"/>
    <property type="molecule type" value="Genomic_DNA"/>
</dbReference>
<keyword evidence="8" id="KW-1185">Reference proteome</keyword>
<evidence type="ECO:0000256" key="2">
    <source>
        <dbReference type="ARBA" id="ARBA00022908"/>
    </source>
</evidence>
<evidence type="ECO:0000256" key="4">
    <source>
        <dbReference type="ARBA" id="ARBA00023172"/>
    </source>
</evidence>
<dbReference type="InterPro" id="IPR013762">
    <property type="entry name" value="Integrase-like_cat_sf"/>
</dbReference>
<evidence type="ECO:0000313" key="8">
    <source>
        <dbReference type="Proteomes" id="UP000007058"/>
    </source>
</evidence>
<protein>
    <submittedName>
        <fullName evidence="7">Integrase</fullName>
    </submittedName>
</protein>
<proteinExistence type="inferred from homology"/>
<sequence length="316" mass="35854">MARRRSIKRRGWPENLYETRGYFIWRNPIDGKKHGLGRDKASASLQAIEANLHIAGMLTKSRLIDRVLGGDDQSVAAWCGRYAKILEDRTLADETRREFSRRIGKIKETLGSHQVDKVTTKHIADFLRPWTDDGKKRMAQAMRSLMLDMFREAVAAGWAKQNPVAVTRAPRVAVARARLTLDMFVAIHAVALRDQSPWVGRSMELALVTAQRREDVALMGRKDMREGRLWITQEKTGARVSIPADLRLQAVNWSVGDVIQRCHDKILAPTFVHHSAHPCVLNPVTVGRARGYEIVIICPGMHGRRNRHAGPRRSRR</sequence>
<name>Q2W5Z6_PARM1</name>
<dbReference type="SUPFAM" id="SSF56349">
    <property type="entry name" value="DNA breaking-rejoining enzymes"/>
    <property type="match status" value="1"/>
</dbReference>
<dbReference type="InterPro" id="IPR011010">
    <property type="entry name" value="DNA_brk_join_enz"/>
</dbReference>
<dbReference type="Gene3D" id="1.10.443.10">
    <property type="entry name" value="Intergrase catalytic core"/>
    <property type="match status" value="1"/>
</dbReference>
<dbReference type="RefSeq" id="WP_011384328.1">
    <property type="nucleotide sequence ID" value="NC_007626.1"/>
</dbReference>
<dbReference type="GO" id="GO:0006310">
    <property type="term" value="P:DNA recombination"/>
    <property type="evidence" value="ECO:0007669"/>
    <property type="project" value="UniProtKB-KW"/>
</dbReference>
<evidence type="ECO:0000256" key="5">
    <source>
        <dbReference type="PROSITE-ProRule" id="PRU01248"/>
    </source>
</evidence>
<dbReference type="InterPro" id="IPR016177">
    <property type="entry name" value="DNA-bd_dom_sf"/>
</dbReference>
<dbReference type="Gene3D" id="1.10.150.130">
    <property type="match status" value="1"/>
</dbReference>
<accession>Q2W5Z6</accession>
<dbReference type="Gene3D" id="3.30.160.60">
    <property type="entry name" value="Classic Zinc Finger"/>
    <property type="match status" value="1"/>
</dbReference>
<dbReference type="AlphaFoldDB" id="Q2W5Z6"/>
<dbReference type="STRING" id="342108.amb1925"/>
<dbReference type="InterPro" id="IPR053876">
    <property type="entry name" value="Phage_int_M"/>
</dbReference>
<keyword evidence="3 5" id="KW-0238">DNA-binding</keyword>
<dbReference type="SUPFAM" id="SSF54171">
    <property type="entry name" value="DNA-binding domain"/>
    <property type="match status" value="1"/>
</dbReference>
<dbReference type="HOGENOM" id="CLU_049005_0_0_5"/>
<evidence type="ECO:0000259" key="6">
    <source>
        <dbReference type="PROSITE" id="PS51900"/>
    </source>
</evidence>
<dbReference type="InterPro" id="IPR015094">
    <property type="entry name" value="Integrase_lambda-typ_DNA-bd_N"/>
</dbReference>
<comment type="similarity">
    <text evidence="1">Belongs to the 'phage' integrase family.</text>
</comment>
<evidence type="ECO:0000256" key="1">
    <source>
        <dbReference type="ARBA" id="ARBA00008857"/>
    </source>
</evidence>
<reference evidence="7 8" key="1">
    <citation type="journal article" date="2005" name="DNA Res.">
        <title>Complete genome sequence of the facultative anaerobic magnetotactic bacterium Magnetospirillum sp. strain AMB-1.</title>
        <authorList>
            <person name="Matsunaga T."/>
            <person name="Okamura Y."/>
            <person name="Fukuda Y."/>
            <person name="Wahyudi A.T."/>
            <person name="Murase Y."/>
            <person name="Takeyama H."/>
        </authorList>
    </citation>
    <scope>NUCLEOTIDE SEQUENCE [LARGE SCALE GENOMIC DNA]</scope>
    <source>
        <strain evidence="8">ATCC 700264 / AMB-1</strain>
    </source>
</reference>
<dbReference type="InterPro" id="IPR044068">
    <property type="entry name" value="CB"/>
</dbReference>
<dbReference type="InterPro" id="IPR010998">
    <property type="entry name" value="Integrase_recombinase_N"/>
</dbReference>
<feature type="domain" description="Core-binding (CB)" evidence="6">
    <location>
        <begin position="73"/>
        <end position="154"/>
    </location>
</feature>
<keyword evidence="4" id="KW-0233">DNA recombination</keyword>
<dbReference type="GO" id="GO:0008907">
    <property type="term" value="F:integrase activity"/>
    <property type="evidence" value="ECO:0007669"/>
    <property type="project" value="InterPro"/>
</dbReference>
<gene>
    <name evidence="7" type="ordered locus">amb1925</name>
</gene>
<dbReference type="KEGG" id="mag:amb1925"/>
<dbReference type="Proteomes" id="UP000007058">
    <property type="component" value="Chromosome"/>
</dbReference>
<dbReference type="OrthoDB" id="7873969at2"/>
<dbReference type="PROSITE" id="PS51900">
    <property type="entry name" value="CB"/>
    <property type="match status" value="1"/>
</dbReference>